<feature type="binding site" evidence="11">
    <location>
        <position position="163"/>
    </location>
    <ligand>
        <name>ATP</name>
        <dbReference type="ChEBI" id="CHEBI:30616"/>
    </ligand>
</feature>
<evidence type="ECO:0000256" key="1">
    <source>
        <dbReference type="ARBA" id="ARBA00001946"/>
    </source>
</evidence>
<dbReference type="RefSeq" id="WP_249102504.1">
    <property type="nucleotide sequence ID" value="NZ_JAMAST010000018.1"/>
</dbReference>
<evidence type="ECO:0000256" key="2">
    <source>
        <dbReference type="ARBA" id="ARBA00022679"/>
    </source>
</evidence>
<evidence type="ECO:0000256" key="3">
    <source>
        <dbReference type="ARBA" id="ARBA00022694"/>
    </source>
</evidence>
<evidence type="ECO:0000256" key="11">
    <source>
        <dbReference type="HAMAP-Rule" id="MF_01263"/>
    </source>
</evidence>
<evidence type="ECO:0000313" key="16">
    <source>
        <dbReference type="Proteomes" id="UP001203004"/>
    </source>
</evidence>
<feature type="binding site" evidence="11">
    <location>
        <position position="36"/>
    </location>
    <ligand>
        <name>ATP</name>
        <dbReference type="ChEBI" id="CHEBI:30616"/>
    </ligand>
</feature>
<feature type="binding site" evidence="11">
    <location>
        <position position="172"/>
    </location>
    <ligand>
        <name>CTP</name>
        <dbReference type="ChEBI" id="CHEBI:37563"/>
    </ligand>
</feature>
<feature type="binding site" evidence="11">
    <location>
        <position position="166"/>
    </location>
    <ligand>
        <name>ATP</name>
        <dbReference type="ChEBI" id="CHEBI:30616"/>
    </ligand>
</feature>
<gene>
    <name evidence="11" type="primary">cca</name>
    <name evidence="15" type="ORF">M3N64_11855</name>
</gene>
<feature type="domain" description="tRNA nucleotidyltransferase/poly(A) polymerase RNA and SrmB- binding" evidence="13">
    <location>
        <begin position="188"/>
        <end position="228"/>
    </location>
</feature>
<sequence length="414" mass="47725">MFIKNGVTLLRFPFKNAAWIIDQLIGHGFEAYVVGGAVRDYLIDRPIHDVDIATSARPNDVVCLFKRTVPVGINHGTVAVLHHGRTYEVTTFRSESGYEDFRHPNHVSFVSSLDQDLMRRDFTINALAMDRAGKIIDLFGGQEDIRRQQIRMVGRPDERITEDPLRMMRGIRFASELEFSLGHAEQNAFLRKASLLKKISIERIDQEMVRLLAGQGVQQAIHLLYKTKCIFMLPLLDHADALNETAAIQYRILQSDEERWAAFLSGCRIMKVSTFAKHWKWSNERSRNVAKIMHWTRFRMKTDWDVASVYFAGCSIAMAVNRLLVSVGLIKEAALPDAQQEVHQLWENCPIHSRRDLAATGHDFIAWSNEKPGPWMTSVISELEKQIVNGRIENEKEAIHVWFKRWQDNRKQPY</sequence>
<feature type="domain" description="CCA-adding enzyme C-terminal" evidence="14">
    <location>
        <begin position="253"/>
        <end position="402"/>
    </location>
</feature>
<feature type="binding site" evidence="11">
    <location>
        <position position="166"/>
    </location>
    <ligand>
        <name>CTP</name>
        <dbReference type="ChEBI" id="CHEBI:37563"/>
    </ligand>
</feature>
<dbReference type="Gene3D" id="3.30.460.10">
    <property type="entry name" value="Beta Polymerase, domain 2"/>
    <property type="match status" value="1"/>
</dbReference>
<dbReference type="SUPFAM" id="SSF81301">
    <property type="entry name" value="Nucleotidyltransferase"/>
    <property type="match status" value="1"/>
</dbReference>
<keyword evidence="9 11" id="KW-0460">Magnesium</keyword>
<keyword evidence="7 11" id="KW-0692">RNA repair</keyword>
<comment type="subunit">
    <text evidence="11">Homodimer.</text>
</comment>
<dbReference type="InterPro" id="IPR002646">
    <property type="entry name" value="PolA_pol_head_dom"/>
</dbReference>
<dbReference type="Gene3D" id="1.10.110.30">
    <property type="match status" value="1"/>
</dbReference>
<feature type="binding site" evidence="11">
    <location>
        <position position="39"/>
    </location>
    <ligand>
        <name>CTP</name>
        <dbReference type="ChEBI" id="CHEBI:37563"/>
    </ligand>
</feature>
<comment type="caution">
    <text evidence="15">The sequence shown here is derived from an EMBL/GenBank/DDBJ whole genome shotgun (WGS) entry which is preliminary data.</text>
</comment>
<evidence type="ECO:0000256" key="8">
    <source>
        <dbReference type="ARBA" id="ARBA00022840"/>
    </source>
</evidence>
<name>A0ABT0MCK3_9BACL</name>
<dbReference type="Gene3D" id="1.10.246.80">
    <property type="match status" value="1"/>
</dbReference>
<feature type="binding site" evidence="11">
    <location>
        <position position="163"/>
    </location>
    <ligand>
        <name>CTP</name>
        <dbReference type="ChEBI" id="CHEBI:37563"/>
    </ligand>
</feature>
<evidence type="ECO:0000256" key="9">
    <source>
        <dbReference type="ARBA" id="ARBA00022842"/>
    </source>
</evidence>
<dbReference type="PANTHER" id="PTHR46173:SF1">
    <property type="entry name" value="CCA TRNA NUCLEOTIDYLTRANSFERASE 1, MITOCHONDRIAL"/>
    <property type="match status" value="1"/>
</dbReference>
<organism evidence="15 16">
    <name type="scientific">Sporolactobacillus mangiferae</name>
    <dbReference type="NCBI Taxonomy" id="2940498"/>
    <lineage>
        <taxon>Bacteria</taxon>
        <taxon>Bacillati</taxon>
        <taxon>Bacillota</taxon>
        <taxon>Bacilli</taxon>
        <taxon>Bacillales</taxon>
        <taxon>Sporolactobacillaceae</taxon>
        <taxon>Sporolactobacillus</taxon>
    </lineage>
</organism>
<accession>A0ABT0MCK3</accession>
<feature type="domain" description="Poly A polymerase head" evidence="12">
    <location>
        <begin position="31"/>
        <end position="151"/>
    </location>
</feature>
<dbReference type="Pfam" id="PF12627">
    <property type="entry name" value="PolyA_pol_RNAbd"/>
    <property type="match status" value="1"/>
</dbReference>
<keyword evidence="8 11" id="KW-0067">ATP-binding</keyword>
<dbReference type="InterPro" id="IPR050264">
    <property type="entry name" value="Bact_CCA-adding_enz_type3_sf"/>
</dbReference>
<dbReference type="Pfam" id="PF13735">
    <property type="entry name" value="tRNA_NucTran2_2"/>
    <property type="match status" value="1"/>
</dbReference>
<feature type="binding site" evidence="11">
    <location>
        <position position="120"/>
    </location>
    <ligand>
        <name>ATP</name>
        <dbReference type="ChEBI" id="CHEBI:30616"/>
    </ligand>
</feature>
<keyword evidence="3 11" id="KW-0819">tRNA processing</keyword>
<comment type="cofactor">
    <cofactor evidence="1 11">
        <name>Mg(2+)</name>
        <dbReference type="ChEBI" id="CHEBI:18420"/>
    </cofactor>
</comment>
<dbReference type="Proteomes" id="UP001203004">
    <property type="component" value="Unassembled WGS sequence"/>
</dbReference>
<comment type="function">
    <text evidence="11">Catalyzes the addition and repair of the essential 3'-terminal CCA sequence in tRNAs without using a nucleic acid template. Adds these three nucleotides in the order of C, C, and A to the tRNA nucleotide-73, using CTP and ATP as substrates and producing inorganic pyrophosphate. tRNA 3'-terminal CCA addition is required both for tRNA processing and repair. Also involved in tRNA surveillance by mediating tandem CCA addition to generate a CCACCA at the 3' terminus of unstable tRNAs. While stable tRNAs receive only 3'-terminal CCA, unstable tRNAs are marked with CCACCA and rapidly degraded.</text>
</comment>
<feature type="binding site" evidence="11">
    <location>
        <position position="49"/>
    </location>
    <ligand>
        <name>Mg(2+)</name>
        <dbReference type="ChEBI" id="CHEBI:18420"/>
    </ligand>
</feature>
<keyword evidence="2 11" id="KW-0808">Transferase</keyword>
<evidence type="ECO:0000313" key="15">
    <source>
        <dbReference type="EMBL" id="MCL1632612.1"/>
    </source>
</evidence>
<keyword evidence="16" id="KW-1185">Reference proteome</keyword>
<evidence type="ECO:0000256" key="10">
    <source>
        <dbReference type="ARBA" id="ARBA00022884"/>
    </source>
</evidence>
<feature type="binding site" evidence="11">
    <location>
        <position position="169"/>
    </location>
    <ligand>
        <name>CTP</name>
        <dbReference type="ChEBI" id="CHEBI:37563"/>
    </ligand>
</feature>
<evidence type="ECO:0000259" key="14">
    <source>
        <dbReference type="Pfam" id="PF13735"/>
    </source>
</evidence>
<feature type="binding site" evidence="11">
    <location>
        <position position="169"/>
    </location>
    <ligand>
        <name>ATP</name>
        <dbReference type="ChEBI" id="CHEBI:30616"/>
    </ligand>
</feature>
<comment type="similarity">
    <text evidence="11">Belongs to the tRNA nucleotidyltransferase/poly(A) polymerase family. Bacterial CCA-adding enzyme type 3 subfamily.</text>
</comment>
<evidence type="ECO:0000256" key="6">
    <source>
        <dbReference type="ARBA" id="ARBA00022741"/>
    </source>
</evidence>
<dbReference type="CDD" id="cd05398">
    <property type="entry name" value="NT_ClassII-CCAase"/>
    <property type="match status" value="1"/>
</dbReference>
<dbReference type="InterPro" id="IPR032810">
    <property type="entry name" value="CCA-adding_enz_C"/>
</dbReference>
<evidence type="ECO:0000256" key="4">
    <source>
        <dbReference type="ARBA" id="ARBA00022695"/>
    </source>
</evidence>
<feature type="binding site" evidence="11">
    <location>
        <position position="120"/>
    </location>
    <ligand>
        <name>CTP</name>
        <dbReference type="ChEBI" id="CHEBI:37563"/>
    </ligand>
</feature>
<dbReference type="InterPro" id="IPR023068">
    <property type="entry name" value="CCA-adding_enz_firmicutes"/>
</dbReference>
<dbReference type="EMBL" id="JAMAST010000018">
    <property type="protein sequence ID" value="MCL1632612.1"/>
    <property type="molecule type" value="Genomic_DNA"/>
</dbReference>
<keyword evidence="5 11" id="KW-0479">Metal-binding</keyword>
<dbReference type="GO" id="GO:0004810">
    <property type="term" value="F:CCA tRNA nucleotidyltransferase activity"/>
    <property type="evidence" value="ECO:0007669"/>
    <property type="project" value="UniProtKB-EC"/>
</dbReference>
<evidence type="ECO:0000256" key="7">
    <source>
        <dbReference type="ARBA" id="ARBA00022800"/>
    </source>
</evidence>
<evidence type="ECO:0000259" key="12">
    <source>
        <dbReference type="Pfam" id="PF01743"/>
    </source>
</evidence>
<protein>
    <recommendedName>
        <fullName evidence="11">CCA-adding enzyme</fullName>
        <ecNumber evidence="11">2.7.7.72</ecNumber>
    </recommendedName>
    <alternativeName>
        <fullName evidence="11">CCA tRNA nucleotidyltransferase</fullName>
    </alternativeName>
    <alternativeName>
        <fullName evidence="11">tRNA CCA-pyrophosphorylase</fullName>
    </alternativeName>
    <alternativeName>
        <fullName evidence="11">tRNA adenylyl-/cytidylyl- transferase</fullName>
    </alternativeName>
    <alternativeName>
        <fullName evidence="11">tRNA nucleotidyltransferase</fullName>
    </alternativeName>
    <alternativeName>
        <fullName evidence="11">tRNA-NT</fullName>
    </alternativeName>
</protein>
<evidence type="ECO:0000259" key="13">
    <source>
        <dbReference type="Pfam" id="PF12627"/>
    </source>
</evidence>
<comment type="catalytic activity">
    <reaction evidence="11">
        <text>a tRNA precursor + 2 CTP + ATP = a tRNA with a 3' CCA end + 3 diphosphate</text>
        <dbReference type="Rhea" id="RHEA:14433"/>
        <dbReference type="Rhea" id="RHEA-COMP:10465"/>
        <dbReference type="Rhea" id="RHEA-COMP:10468"/>
        <dbReference type="ChEBI" id="CHEBI:30616"/>
        <dbReference type="ChEBI" id="CHEBI:33019"/>
        <dbReference type="ChEBI" id="CHEBI:37563"/>
        <dbReference type="ChEBI" id="CHEBI:74896"/>
        <dbReference type="ChEBI" id="CHEBI:83071"/>
        <dbReference type="EC" id="2.7.7.72"/>
    </reaction>
</comment>
<feature type="binding site" evidence="11">
    <location>
        <position position="36"/>
    </location>
    <ligand>
        <name>CTP</name>
        <dbReference type="ChEBI" id="CHEBI:37563"/>
    </ligand>
</feature>
<dbReference type="InterPro" id="IPR043519">
    <property type="entry name" value="NT_sf"/>
</dbReference>
<feature type="binding site" evidence="11">
    <location>
        <position position="39"/>
    </location>
    <ligand>
        <name>ATP</name>
        <dbReference type="ChEBI" id="CHEBI:30616"/>
    </ligand>
</feature>
<dbReference type="Pfam" id="PF01743">
    <property type="entry name" value="PolyA_pol"/>
    <property type="match status" value="1"/>
</dbReference>
<dbReference type="HAMAP" id="MF_01263">
    <property type="entry name" value="CCA_bact_type3"/>
    <property type="match status" value="1"/>
</dbReference>
<dbReference type="InterPro" id="IPR032828">
    <property type="entry name" value="PolyA_RNA-bd"/>
</dbReference>
<dbReference type="SUPFAM" id="SSF81891">
    <property type="entry name" value="Poly A polymerase C-terminal region-like"/>
    <property type="match status" value="1"/>
</dbReference>
<dbReference type="EC" id="2.7.7.72" evidence="11"/>
<keyword evidence="10 11" id="KW-0694">RNA-binding</keyword>
<proteinExistence type="inferred from homology"/>
<dbReference type="PANTHER" id="PTHR46173">
    <property type="entry name" value="CCA TRNA NUCLEOTIDYLTRANSFERASE 1, MITOCHONDRIAL"/>
    <property type="match status" value="1"/>
</dbReference>
<feature type="binding site" evidence="11">
    <location>
        <position position="172"/>
    </location>
    <ligand>
        <name>ATP</name>
        <dbReference type="ChEBI" id="CHEBI:30616"/>
    </ligand>
</feature>
<comment type="miscellaneous">
    <text evidence="11">A single active site specifically recognizes both ATP and CTP and is responsible for their addition.</text>
</comment>
<feature type="binding site" evidence="11">
    <location>
        <position position="51"/>
    </location>
    <ligand>
        <name>Mg(2+)</name>
        <dbReference type="ChEBI" id="CHEBI:18420"/>
    </ligand>
</feature>
<dbReference type="NCBIfam" id="NF009814">
    <property type="entry name" value="PRK13299.1"/>
    <property type="match status" value="1"/>
</dbReference>
<dbReference type="Gene3D" id="1.20.58.560">
    <property type="match status" value="1"/>
</dbReference>
<keyword evidence="6 11" id="KW-0547">Nucleotide-binding</keyword>
<keyword evidence="4 11" id="KW-0548">Nucleotidyltransferase</keyword>
<comment type="catalytic activity">
    <reaction evidence="11">
        <text>a tRNA with a 3' CCA end + 2 CTP + ATP = a tRNA with a 3' CCACCA end + 3 diphosphate</text>
        <dbReference type="Rhea" id="RHEA:76235"/>
        <dbReference type="Rhea" id="RHEA-COMP:10468"/>
        <dbReference type="Rhea" id="RHEA-COMP:18655"/>
        <dbReference type="ChEBI" id="CHEBI:30616"/>
        <dbReference type="ChEBI" id="CHEBI:33019"/>
        <dbReference type="ChEBI" id="CHEBI:37563"/>
        <dbReference type="ChEBI" id="CHEBI:83071"/>
        <dbReference type="ChEBI" id="CHEBI:195187"/>
    </reaction>
</comment>
<reference evidence="15 16" key="1">
    <citation type="submission" date="2022-05" db="EMBL/GenBank/DDBJ databases">
        <title>Sporolactobacillus sp nov CPB3-1, isolated from tree bark (Mangifera indica L.).</title>
        <authorList>
            <person name="Phuengjayaem S."/>
            <person name="Tanasupawat S."/>
        </authorList>
    </citation>
    <scope>NUCLEOTIDE SEQUENCE [LARGE SCALE GENOMIC DNA]</scope>
    <source>
        <strain evidence="15 16">CPB3-1</strain>
    </source>
</reference>
<evidence type="ECO:0000256" key="5">
    <source>
        <dbReference type="ARBA" id="ARBA00022723"/>
    </source>
</evidence>